<dbReference type="CDD" id="cd00086">
    <property type="entry name" value="homeodomain"/>
    <property type="match status" value="1"/>
</dbReference>
<evidence type="ECO:0000259" key="9">
    <source>
        <dbReference type="PROSITE" id="PS50071"/>
    </source>
</evidence>
<evidence type="ECO:0000256" key="2">
    <source>
        <dbReference type="ARBA" id="ARBA00022473"/>
    </source>
</evidence>
<feature type="region of interest" description="Disordered" evidence="8">
    <location>
        <begin position="596"/>
        <end position="616"/>
    </location>
</feature>
<keyword evidence="5 6" id="KW-0539">Nucleus</keyword>
<accession>A0A8T1M6V2</accession>
<proteinExistence type="predicted"/>
<protein>
    <submittedName>
        <fullName evidence="10">Homeobox protein SMOX-1</fullName>
    </submittedName>
</protein>
<name>A0A8T1M6V2_CLOSI</name>
<dbReference type="OrthoDB" id="6159439at2759"/>
<dbReference type="EMBL" id="NIRI02000056">
    <property type="protein sequence ID" value="KAG5445144.1"/>
    <property type="molecule type" value="Genomic_DNA"/>
</dbReference>
<dbReference type="GO" id="GO:0000981">
    <property type="term" value="F:DNA-binding transcription factor activity, RNA polymerase II-specific"/>
    <property type="evidence" value="ECO:0007669"/>
    <property type="project" value="InterPro"/>
</dbReference>
<evidence type="ECO:0000313" key="11">
    <source>
        <dbReference type="Proteomes" id="UP000286415"/>
    </source>
</evidence>
<feature type="DNA-binding region" description="Homeobox" evidence="6">
    <location>
        <begin position="518"/>
        <end position="577"/>
    </location>
</feature>
<keyword evidence="4 6" id="KW-0371">Homeobox</keyword>
<feature type="region of interest" description="Disordered" evidence="8">
    <location>
        <begin position="730"/>
        <end position="764"/>
    </location>
</feature>
<evidence type="ECO:0000256" key="4">
    <source>
        <dbReference type="ARBA" id="ARBA00023155"/>
    </source>
</evidence>
<dbReference type="PROSITE" id="PS50071">
    <property type="entry name" value="HOMEOBOX_2"/>
    <property type="match status" value="1"/>
</dbReference>
<keyword evidence="3 6" id="KW-0238">DNA-binding</keyword>
<feature type="compositionally biased region" description="Basic and acidic residues" evidence="8">
    <location>
        <begin position="603"/>
        <end position="613"/>
    </location>
</feature>
<feature type="domain" description="Homeobox" evidence="9">
    <location>
        <begin position="516"/>
        <end position="576"/>
    </location>
</feature>
<dbReference type="InterPro" id="IPR001356">
    <property type="entry name" value="HD"/>
</dbReference>
<evidence type="ECO:0000256" key="3">
    <source>
        <dbReference type="ARBA" id="ARBA00023125"/>
    </source>
</evidence>
<dbReference type="InterPro" id="IPR017970">
    <property type="entry name" value="Homeobox_CS"/>
</dbReference>
<dbReference type="Gene3D" id="1.10.10.60">
    <property type="entry name" value="Homeodomain-like"/>
    <property type="match status" value="1"/>
</dbReference>
<dbReference type="SUPFAM" id="SSF46689">
    <property type="entry name" value="Homeodomain-like"/>
    <property type="match status" value="1"/>
</dbReference>
<keyword evidence="11" id="KW-1185">Reference proteome</keyword>
<dbReference type="PANTHER" id="PTHR45659:SF4">
    <property type="entry name" value="HOMEOBOX PROTEIN ABDOMINAL-A"/>
    <property type="match status" value="1"/>
</dbReference>
<feature type="region of interest" description="Disordered" evidence="8">
    <location>
        <begin position="440"/>
        <end position="463"/>
    </location>
</feature>
<feature type="region of interest" description="Disordered" evidence="8">
    <location>
        <begin position="120"/>
        <end position="194"/>
    </location>
</feature>
<organism evidence="10 11">
    <name type="scientific">Clonorchis sinensis</name>
    <name type="common">Chinese liver fluke</name>
    <dbReference type="NCBI Taxonomy" id="79923"/>
    <lineage>
        <taxon>Eukaryota</taxon>
        <taxon>Metazoa</taxon>
        <taxon>Spiralia</taxon>
        <taxon>Lophotrochozoa</taxon>
        <taxon>Platyhelminthes</taxon>
        <taxon>Trematoda</taxon>
        <taxon>Digenea</taxon>
        <taxon>Opisthorchiida</taxon>
        <taxon>Opisthorchiata</taxon>
        <taxon>Opisthorchiidae</taxon>
        <taxon>Clonorchis</taxon>
    </lineage>
</organism>
<feature type="compositionally biased region" description="Low complexity" evidence="8">
    <location>
        <begin position="151"/>
        <end position="179"/>
    </location>
</feature>
<dbReference type="GO" id="GO:0009952">
    <property type="term" value="P:anterior/posterior pattern specification"/>
    <property type="evidence" value="ECO:0007669"/>
    <property type="project" value="TreeGrafter"/>
</dbReference>
<dbReference type="AlphaFoldDB" id="A0A8T1M6V2"/>
<comment type="subcellular location">
    <subcellularLocation>
        <location evidence="1 6 7">Nucleus</location>
    </subcellularLocation>
</comment>
<dbReference type="InterPro" id="IPR020479">
    <property type="entry name" value="HD_metazoa"/>
</dbReference>
<evidence type="ECO:0000256" key="1">
    <source>
        <dbReference type="ARBA" id="ARBA00004123"/>
    </source>
</evidence>
<reference evidence="10 11" key="2">
    <citation type="journal article" date="2021" name="Genomics">
        <title>High-quality reference genome for Clonorchis sinensis.</title>
        <authorList>
            <person name="Young N.D."/>
            <person name="Stroehlein A.J."/>
            <person name="Kinkar L."/>
            <person name="Wang T."/>
            <person name="Sohn W.M."/>
            <person name="Chang B.C.H."/>
            <person name="Kaur P."/>
            <person name="Weisz D."/>
            <person name="Dudchenko O."/>
            <person name="Aiden E.L."/>
            <person name="Korhonen P.K."/>
            <person name="Gasser R.B."/>
        </authorList>
    </citation>
    <scope>NUCLEOTIDE SEQUENCE [LARGE SCALE GENOMIC DNA]</scope>
    <source>
        <strain evidence="10">Cs-k2</strain>
    </source>
</reference>
<comment type="caution">
    <text evidence="10">The sequence shown here is derived from an EMBL/GenBank/DDBJ whole genome shotgun (WGS) entry which is preliminary data.</text>
</comment>
<dbReference type="PRINTS" id="PR00024">
    <property type="entry name" value="HOMEOBOX"/>
</dbReference>
<evidence type="ECO:0000256" key="5">
    <source>
        <dbReference type="ARBA" id="ARBA00023242"/>
    </source>
</evidence>
<dbReference type="PROSITE" id="PS00027">
    <property type="entry name" value="HOMEOBOX_1"/>
    <property type="match status" value="1"/>
</dbReference>
<dbReference type="InterPro" id="IPR009057">
    <property type="entry name" value="Homeodomain-like_sf"/>
</dbReference>
<dbReference type="Pfam" id="PF00046">
    <property type="entry name" value="Homeodomain"/>
    <property type="match status" value="1"/>
</dbReference>
<dbReference type="Proteomes" id="UP000286415">
    <property type="component" value="Unassembled WGS sequence"/>
</dbReference>
<dbReference type="InterPro" id="IPR050296">
    <property type="entry name" value="Antp_homeobox"/>
</dbReference>
<evidence type="ECO:0000256" key="6">
    <source>
        <dbReference type="PROSITE-ProRule" id="PRU00108"/>
    </source>
</evidence>
<evidence type="ECO:0000256" key="7">
    <source>
        <dbReference type="RuleBase" id="RU000682"/>
    </source>
</evidence>
<reference evidence="10 11" key="1">
    <citation type="journal article" date="2018" name="Biotechnol. Adv.">
        <title>Improved genomic resources and new bioinformatic workflow for the carcinogenic parasite Clonorchis sinensis: Biotechnological implications.</title>
        <authorList>
            <person name="Wang D."/>
            <person name="Korhonen P.K."/>
            <person name="Gasser R.B."/>
            <person name="Young N.D."/>
        </authorList>
    </citation>
    <scope>NUCLEOTIDE SEQUENCE [LARGE SCALE GENOMIC DNA]</scope>
    <source>
        <strain evidence="10">Cs-k2</strain>
    </source>
</reference>
<feature type="region of interest" description="Disordered" evidence="8">
    <location>
        <begin position="652"/>
        <end position="700"/>
    </location>
</feature>
<evidence type="ECO:0000256" key="8">
    <source>
        <dbReference type="SAM" id="MobiDB-lite"/>
    </source>
</evidence>
<dbReference type="GO" id="GO:0005634">
    <property type="term" value="C:nucleus"/>
    <property type="evidence" value="ECO:0007669"/>
    <property type="project" value="UniProtKB-SubCell"/>
</dbReference>
<dbReference type="PANTHER" id="PTHR45659">
    <property type="entry name" value="HOMEOBOX PROTEIN HOX"/>
    <property type="match status" value="1"/>
</dbReference>
<gene>
    <name evidence="10" type="ORF">CSKR_203167</name>
</gene>
<dbReference type="GO" id="GO:0000978">
    <property type="term" value="F:RNA polymerase II cis-regulatory region sequence-specific DNA binding"/>
    <property type="evidence" value="ECO:0007669"/>
    <property type="project" value="TreeGrafter"/>
</dbReference>
<keyword evidence="2" id="KW-0217">Developmental protein</keyword>
<feature type="compositionally biased region" description="Acidic residues" evidence="8">
    <location>
        <begin position="679"/>
        <end position="688"/>
    </location>
</feature>
<evidence type="ECO:0000313" key="10">
    <source>
        <dbReference type="EMBL" id="KAG5445144.1"/>
    </source>
</evidence>
<sequence>MMTMHPNYYATRNDARIAGSLLPTHLQSFTQHTAISQHQSHSIQDLFLPPLRTAISEQVHSTDDMEPTGRPTLHDNYEKQAEQKRFRHMQSCDGARFHSVSSNSTKEWLASQEIQNLSHKTGEKSLPSPSHMAHENSSSPSRILGGGPNNSSRQSPADSSPSPTNHPSLSELNNSLTSNRRMPEFTSISTPSRNGPKELDYLLAANAAAALVSQLGGPNVNGLNTQSNTDSLTMPMGELTGNGLKDLTADRRTNFHFPYDHQPHHQPSVVSGSAPVPGVNDGKYGVPNSMKHTSSPMLNAFNATSLMHPSMVSASSFTNPLLSRAHSFQPQEKFSPYDASFPNQHGAYPITPSFAFNPHFVQRTHCSTFAQSPSKFGSNLSLRDPNYHALLNTNPACSVAAFRPLLHSDGSTYLSVPSDAVPQISTSLGASLDAIQSGQLDHLSPRNGMNGGGCTTPTGRTASGTTESGVVVYPWMNPKGTGLPFCARCLALTLGPTKNARDRPIHDIRHLNLSGADQKRTRQTYTRYQTLELEKEFHFNKYLTRRRRIEIAHTLTLTERQIKIWFQNRRMKWKKDHNIAKLNGPGTLDQLELSEQTSSFGSGHEKKSRKEASLCDDSDEDVIKKRRLSPDSFSANDVNSAVDRLGSRNTALGGFGQDQLVHSGRDQCTTRSTHREVDEEHESEEEDQSSLIGIPALQPGNELRAKQTWTNSKLDKATFHAQMIPYIDQQPQQQPHPQSRGNGSGGTGNANMMFLPGCDETWHH</sequence>
<dbReference type="SMART" id="SM00389">
    <property type="entry name" value="HOX"/>
    <property type="match status" value="1"/>
</dbReference>